<feature type="compositionally biased region" description="Polar residues" evidence="1">
    <location>
        <begin position="1"/>
        <end position="14"/>
    </location>
</feature>
<evidence type="ECO:0000259" key="2">
    <source>
        <dbReference type="PROSITE" id="PS51154"/>
    </source>
</evidence>
<name>G2Y365_BOTF4</name>
<feature type="region of interest" description="Disordered" evidence="1">
    <location>
        <begin position="513"/>
        <end position="754"/>
    </location>
</feature>
<organism evidence="3 4">
    <name type="scientific">Botryotinia fuckeliana (strain T4)</name>
    <name type="common">Noble rot fungus</name>
    <name type="synonym">Botrytis cinerea</name>
    <dbReference type="NCBI Taxonomy" id="999810"/>
    <lineage>
        <taxon>Eukaryota</taxon>
        <taxon>Fungi</taxon>
        <taxon>Dikarya</taxon>
        <taxon>Ascomycota</taxon>
        <taxon>Pezizomycotina</taxon>
        <taxon>Leotiomycetes</taxon>
        <taxon>Helotiales</taxon>
        <taxon>Sclerotiniaceae</taxon>
        <taxon>Botrytis</taxon>
    </lineage>
</organism>
<feature type="region of interest" description="Disordered" evidence="1">
    <location>
        <begin position="207"/>
        <end position="229"/>
    </location>
</feature>
<feature type="region of interest" description="Disordered" evidence="1">
    <location>
        <begin position="352"/>
        <end position="375"/>
    </location>
</feature>
<dbReference type="Proteomes" id="UP000008177">
    <property type="component" value="Unplaced contigs"/>
</dbReference>
<proteinExistence type="predicted"/>
<protein>
    <recommendedName>
        <fullName evidence="2">Macro domain-containing protein</fullName>
    </recommendedName>
</protein>
<dbReference type="InParanoid" id="G2Y365"/>
<gene>
    <name evidence="3" type="ORF">BofuT4_P040070.1</name>
</gene>
<evidence type="ECO:0000256" key="1">
    <source>
        <dbReference type="SAM" id="MobiDB-lite"/>
    </source>
</evidence>
<feature type="region of interest" description="Disordered" evidence="1">
    <location>
        <begin position="1"/>
        <end position="21"/>
    </location>
</feature>
<dbReference type="EMBL" id="FQ790285">
    <property type="protein sequence ID" value="CCD47105.1"/>
    <property type="molecule type" value="Genomic_DNA"/>
</dbReference>
<reference evidence="4" key="1">
    <citation type="journal article" date="2011" name="PLoS Genet.">
        <title>Genomic analysis of the necrotrophic fungal pathogens Sclerotinia sclerotiorum and Botrytis cinerea.</title>
        <authorList>
            <person name="Amselem J."/>
            <person name="Cuomo C.A."/>
            <person name="van Kan J.A."/>
            <person name="Viaud M."/>
            <person name="Benito E.P."/>
            <person name="Couloux A."/>
            <person name="Coutinho P.M."/>
            <person name="de Vries R.P."/>
            <person name="Dyer P.S."/>
            <person name="Fillinger S."/>
            <person name="Fournier E."/>
            <person name="Gout L."/>
            <person name="Hahn M."/>
            <person name="Kohn L."/>
            <person name="Lapalu N."/>
            <person name="Plummer K.M."/>
            <person name="Pradier J.M."/>
            <person name="Quevillon E."/>
            <person name="Sharon A."/>
            <person name="Simon A."/>
            <person name="ten Have A."/>
            <person name="Tudzynski B."/>
            <person name="Tudzynski P."/>
            <person name="Wincker P."/>
            <person name="Andrew M."/>
            <person name="Anthouard V."/>
            <person name="Beever R.E."/>
            <person name="Beffa R."/>
            <person name="Benoit I."/>
            <person name="Bouzid O."/>
            <person name="Brault B."/>
            <person name="Chen Z."/>
            <person name="Choquer M."/>
            <person name="Collemare J."/>
            <person name="Cotton P."/>
            <person name="Danchin E.G."/>
            <person name="Da Silva C."/>
            <person name="Gautier A."/>
            <person name="Giraud C."/>
            <person name="Giraud T."/>
            <person name="Gonzalez C."/>
            <person name="Grossetete S."/>
            <person name="Guldener U."/>
            <person name="Henrissat B."/>
            <person name="Howlett B.J."/>
            <person name="Kodira C."/>
            <person name="Kretschmer M."/>
            <person name="Lappartient A."/>
            <person name="Leroch M."/>
            <person name="Levis C."/>
            <person name="Mauceli E."/>
            <person name="Neuveglise C."/>
            <person name="Oeser B."/>
            <person name="Pearson M."/>
            <person name="Poulain J."/>
            <person name="Poussereau N."/>
            <person name="Quesneville H."/>
            <person name="Rascle C."/>
            <person name="Schumacher J."/>
            <person name="Segurens B."/>
            <person name="Sexton A."/>
            <person name="Silva E."/>
            <person name="Sirven C."/>
            <person name="Soanes D.M."/>
            <person name="Talbot N.J."/>
            <person name="Templeton M."/>
            <person name="Yandava C."/>
            <person name="Yarden O."/>
            <person name="Zeng Q."/>
            <person name="Rollins J.A."/>
            <person name="Lebrun M.H."/>
            <person name="Dickman M."/>
        </authorList>
    </citation>
    <scope>NUCLEOTIDE SEQUENCE [LARGE SCALE GENOMIC DNA]</scope>
    <source>
        <strain evidence="4">T4</strain>
    </source>
</reference>
<sequence>MSSNSHIPNPNPFITKSPLSSPSKSLPLSQGILLCSSSDPLAPVELRLVSLLSYPCTAIVNPISQSPSAYALVRAKNSNSNSMTGLGDSSTRIGMNIGIGVETPQISLPGLIDKSAGEDLAKWRESNWKEGLNAGGCGVSGSFGLCGVEEGKNGEIGMGTGEDERPKYIIHTHAPNFTDKAYSTPLVKQLLVNCYRGALVEAMGIAESEEKRERDDDMTDREGEGKAEEVKAAVEEMEEESAKNTKGKAIDGNAILLENTREDASMRDTDTDANENILAEREITPEIPRKIGLRSFGTVNVAGSMSCPASLASPRDANLDTSGISPISSPSILPSKSIRPITSIPPILLSSPTSAPSVSHDPSKEHIPQTSPRPTGITIAFPAISTGHKSFPHRLAARIAVGTVRDFLRHPIFGAVRRKMIRKVVFCVWPVDSPNRKALQVAFGLNFPPPLPQSAPLSPVSNQLSTPPFSPSVRGRRGFDFKLGLALRDFEGETSLGDVPKIVVTPPVTPMAGLGLAPGERERERYSSGFESSEGKRLSRGNEYLGDKESESVEDMDMDIEEEEEVEVEADIEKEVDMEAKKEVEKEVDDGVGMNLTRGGGQRIDKVHKEEKLKEDTRTPKRLPGTVERKTERSVDGEIEKEEVNPTKVADERVRRPEAGDGTASPKSISSIGERRAKQSKLKDKERQENKTAGNCIRRHGSTKTQNKQERGYTERKEVGDTKAGTKRGRPSKMDGSGTGGSDTERRGGRKKRK</sequence>
<dbReference type="InterPro" id="IPR002589">
    <property type="entry name" value="Macro_dom"/>
</dbReference>
<evidence type="ECO:0000313" key="3">
    <source>
        <dbReference type="EMBL" id="CCD47105.1"/>
    </source>
</evidence>
<feature type="compositionally biased region" description="Acidic residues" evidence="1">
    <location>
        <begin position="552"/>
        <end position="570"/>
    </location>
</feature>
<feature type="compositionally biased region" description="Basic and acidic residues" evidence="1">
    <location>
        <begin position="603"/>
        <end position="619"/>
    </location>
</feature>
<feature type="compositionally biased region" description="Basic and acidic residues" evidence="1">
    <location>
        <begin position="571"/>
        <end position="585"/>
    </location>
</feature>
<feature type="compositionally biased region" description="Basic and acidic residues" evidence="1">
    <location>
        <begin position="208"/>
        <end position="229"/>
    </location>
</feature>
<feature type="compositionally biased region" description="Basic and acidic residues" evidence="1">
    <location>
        <begin position="673"/>
        <end position="690"/>
    </location>
</feature>
<feature type="domain" description="Macro" evidence="2">
    <location>
        <begin position="43"/>
        <end position="421"/>
    </location>
</feature>
<feature type="compositionally biased region" description="Basic and acidic residues" evidence="1">
    <location>
        <begin position="707"/>
        <end position="721"/>
    </location>
</feature>
<dbReference type="HOGENOM" id="CLU_407075_0_0_1"/>
<dbReference type="PROSITE" id="PS51154">
    <property type="entry name" value="MACRO"/>
    <property type="match status" value="1"/>
</dbReference>
<dbReference type="OrthoDB" id="6133115at2759"/>
<dbReference type="AlphaFoldDB" id="G2Y365"/>
<dbReference type="Gene3D" id="3.40.220.10">
    <property type="entry name" value="Leucine Aminopeptidase, subunit E, domain 1"/>
    <property type="match status" value="1"/>
</dbReference>
<accession>G2Y365</accession>
<evidence type="ECO:0000313" key="4">
    <source>
        <dbReference type="Proteomes" id="UP000008177"/>
    </source>
</evidence>
<dbReference type="InterPro" id="IPR043472">
    <property type="entry name" value="Macro_dom-like"/>
</dbReference>
<dbReference type="SUPFAM" id="SSF52949">
    <property type="entry name" value="Macro domain-like"/>
    <property type="match status" value="1"/>
</dbReference>
<feature type="compositionally biased region" description="Basic and acidic residues" evidence="1">
    <location>
        <begin position="627"/>
        <end position="659"/>
    </location>
</feature>